<evidence type="ECO:0000313" key="2">
    <source>
        <dbReference type="Proteomes" id="UP000252558"/>
    </source>
</evidence>
<reference evidence="1 2" key="1">
    <citation type="submission" date="2018-07" db="EMBL/GenBank/DDBJ databases">
        <title>Corallincola holothuriorum sp. nov., a new facultative anaerobe isolated from sea cucumber Apostichopus japonicus.</title>
        <authorList>
            <person name="Xia H."/>
        </authorList>
    </citation>
    <scope>NUCLEOTIDE SEQUENCE [LARGE SCALE GENOMIC DNA]</scope>
    <source>
        <strain evidence="1 2">C4</strain>
    </source>
</reference>
<dbReference type="EMBL" id="QPID01000012">
    <property type="protein sequence ID" value="RCU45094.1"/>
    <property type="molecule type" value="Genomic_DNA"/>
</dbReference>
<organism evidence="1 2">
    <name type="scientific">Corallincola holothuriorum</name>
    <dbReference type="NCBI Taxonomy" id="2282215"/>
    <lineage>
        <taxon>Bacteria</taxon>
        <taxon>Pseudomonadati</taxon>
        <taxon>Pseudomonadota</taxon>
        <taxon>Gammaproteobacteria</taxon>
        <taxon>Alteromonadales</taxon>
        <taxon>Psychromonadaceae</taxon>
        <taxon>Corallincola</taxon>
    </lineage>
</organism>
<dbReference type="RefSeq" id="WP_114339613.1">
    <property type="nucleotide sequence ID" value="NZ_QPID01000012.1"/>
</dbReference>
<name>A0A368N6B3_9GAMM</name>
<evidence type="ECO:0000313" key="1">
    <source>
        <dbReference type="EMBL" id="RCU45094.1"/>
    </source>
</evidence>
<comment type="caution">
    <text evidence="1">The sequence shown here is derived from an EMBL/GenBank/DDBJ whole genome shotgun (WGS) entry which is preliminary data.</text>
</comment>
<sequence length="136" mass="15270">MKKIVLSLILTLTICTLGFSIWVVKLSLSEDLTYKPRSLIHFVLTDPLLKDLPTAAGAEIINYRYSAADGTKPQLSKVIWHTPQGTSTQQALLNDYLQQNGFAQHSKFIYRKADIELTLEINEMANNIIAVLIQPI</sequence>
<keyword evidence="2" id="KW-1185">Reference proteome</keyword>
<gene>
    <name evidence="1" type="ORF">DU002_16830</name>
</gene>
<protein>
    <submittedName>
        <fullName evidence="1">Uncharacterized protein</fullName>
    </submittedName>
</protein>
<proteinExistence type="predicted"/>
<dbReference type="Proteomes" id="UP000252558">
    <property type="component" value="Unassembled WGS sequence"/>
</dbReference>
<dbReference type="AlphaFoldDB" id="A0A368N6B3"/>
<accession>A0A368N6B3</accession>